<reference evidence="1 2" key="1">
    <citation type="submission" date="2020-03" db="EMBL/GenBank/DDBJ databases">
        <title>Draft Genome Sequence of Cudoniella acicularis.</title>
        <authorList>
            <person name="Buettner E."/>
            <person name="Kellner H."/>
        </authorList>
    </citation>
    <scope>NUCLEOTIDE SEQUENCE [LARGE SCALE GENOMIC DNA]</scope>
    <source>
        <strain evidence="1 2">DSM 108380</strain>
    </source>
</reference>
<comment type="caution">
    <text evidence="1">The sequence shown here is derived from an EMBL/GenBank/DDBJ whole genome shotgun (WGS) entry which is preliminary data.</text>
</comment>
<evidence type="ECO:0000313" key="2">
    <source>
        <dbReference type="Proteomes" id="UP000566819"/>
    </source>
</evidence>
<sequence length="530" mass="59778">MALVNLEEEIERRMKAASQGNLSRRMEPAISLPIGRVPPYFWGEDIELGQPLPAFRVETGYLAARELAPDGTLESWEELGAIALAKLTEVFNEFENSEASSEGAVTEISLSESLQQWRKDQHSTGRVLPSKGNGITPASMEVLEVFRVHDWPPPLLTNNAMFGAGVTNMLIGAYDAETLYSNYCNDVAFYYEHGYHKVFPEFESLLKQASNDAHAMQTLGGIQRRQVAEVGFKYIRSKVALEEKHMTKLAYRTAKVNRREALILCAFESSIVGIAAEAMARGYDKAGVMNDFAFSSPGTDVIDVGSDIHNSELFNTFLNTADITESGIITEENLRRVYNAFAHTCARMYTERLSEPGVRVCVVLYTWHILNNRHEFLRRIVLGYSKVRKSIEPQREADWCEAFDATLRTTGFSRLLEGQCNGERTCDQVELRLSQYSNHKRLVELWQLLAIRPLEYAIRGVVCNETEQQLAEALRVCMANCYSVGLVDEMTWFIAHASLHAWQVNYLFEAAMFGSLLDDGGLRYQLDRVA</sequence>
<dbReference type="Proteomes" id="UP000566819">
    <property type="component" value="Unassembled WGS sequence"/>
</dbReference>
<accession>A0A8H4RPX7</accession>
<evidence type="ECO:0000313" key="1">
    <source>
        <dbReference type="EMBL" id="KAF4633183.1"/>
    </source>
</evidence>
<dbReference type="OrthoDB" id="640151at2759"/>
<proteinExistence type="predicted"/>
<protein>
    <submittedName>
        <fullName evidence="1">Uncharacterized protein</fullName>
    </submittedName>
</protein>
<dbReference type="AlphaFoldDB" id="A0A8H4RPX7"/>
<organism evidence="1 2">
    <name type="scientific">Cudoniella acicularis</name>
    <dbReference type="NCBI Taxonomy" id="354080"/>
    <lineage>
        <taxon>Eukaryota</taxon>
        <taxon>Fungi</taxon>
        <taxon>Dikarya</taxon>
        <taxon>Ascomycota</taxon>
        <taxon>Pezizomycotina</taxon>
        <taxon>Leotiomycetes</taxon>
        <taxon>Helotiales</taxon>
        <taxon>Tricladiaceae</taxon>
        <taxon>Cudoniella</taxon>
    </lineage>
</organism>
<gene>
    <name evidence="1" type="ORF">G7Y89_g4930</name>
</gene>
<keyword evidence="2" id="KW-1185">Reference proteome</keyword>
<name>A0A8H4RPX7_9HELO</name>
<dbReference type="EMBL" id="JAAMPI010000281">
    <property type="protein sequence ID" value="KAF4633183.1"/>
    <property type="molecule type" value="Genomic_DNA"/>
</dbReference>